<gene>
    <name evidence="2" type="ORF">G6F50_008879</name>
</gene>
<proteinExistence type="predicted"/>
<name>A0A9P6YXV1_9FUNG</name>
<sequence>MHGESASVDTSSENIQNEFRKIEERLGPYDPVDIMNFDELGLYYQQSPRRTICSESLDGLKKELLTTLRHTSELSSTTMIYVRISLMYGLKTICDFEPVDYPTSTLPLEEKIVAELKGMLPNFPGKFDNKVTDVSQLNLEADESGMIVCYTANTTNNEETAEGNVDETEENDNTEQDEQCADIVECKKRLREAYETILMYEVLLDDLDHKLNRRIRMRLADSYAELNNSKEQTSGYCITINGTVEKIIKKQKTNHDDKEKIEEVDFKQKWVEFLADAERNKNFHRYSPEKDGVTRLGAKLSPHPNANKDVYRHLKKQLKPCEASSIWMEAKNYIDDIIAATNIDDFEENIETKAFAEDNKKICQYIKDICKIITIEKMESKPDKRKIYKADGIIRLAELGDLEVLVLETAGAFGNDDHAKESFDNSKGMFALLAMLETVADHYKFAPIEEFRKLKLYFVQPSNKYIRLWSMQYAKHGLYNFVREKKILVGEDFEEREEHLASLVNFFMTLKSCLEETMKTIAVLKNQHKEKEKCGDSENSQEVLLTDIMELALASGSLLTDSTDVENQRDILLGYQNMGERIIAMAPDHSADLHSLASWVWTTTCRCSIQQGVYDR</sequence>
<reference evidence="2 3" key="1">
    <citation type="journal article" date="2020" name="Microb. Genom.">
        <title>Genetic diversity of clinical and environmental Mucorales isolates obtained from an investigation of mucormycosis cases among solid organ transplant recipients.</title>
        <authorList>
            <person name="Nguyen M.H."/>
            <person name="Kaul D."/>
            <person name="Muto C."/>
            <person name="Cheng S.J."/>
            <person name="Richter R.A."/>
            <person name="Bruno V.M."/>
            <person name="Liu G."/>
            <person name="Beyhan S."/>
            <person name="Sundermann A.J."/>
            <person name="Mounaud S."/>
            <person name="Pasculle A.W."/>
            <person name="Nierman W.C."/>
            <person name="Driscoll E."/>
            <person name="Cumbie R."/>
            <person name="Clancy C.J."/>
            <person name="Dupont C.L."/>
        </authorList>
    </citation>
    <scope>NUCLEOTIDE SEQUENCE [LARGE SCALE GENOMIC DNA]</scope>
    <source>
        <strain evidence="2 3">GL24</strain>
    </source>
</reference>
<dbReference type="EMBL" id="JAANIU010001642">
    <property type="protein sequence ID" value="KAG1566724.1"/>
    <property type="molecule type" value="Genomic_DNA"/>
</dbReference>
<comment type="caution">
    <text evidence="2">The sequence shown here is derived from an EMBL/GenBank/DDBJ whole genome shotgun (WGS) entry which is preliminary data.</text>
</comment>
<dbReference type="Proteomes" id="UP000740926">
    <property type="component" value="Unassembled WGS sequence"/>
</dbReference>
<evidence type="ECO:0000256" key="1">
    <source>
        <dbReference type="SAM" id="MobiDB-lite"/>
    </source>
</evidence>
<keyword evidence="3" id="KW-1185">Reference proteome</keyword>
<accession>A0A9P6YXV1</accession>
<dbReference type="AlphaFoldDB" id="A0A9P6YXV1"/>
<protein>
    <submittedName>
        <fullName evidence="2">Uncharacterized protein</fullName>
    </submittedName>
</protein>
<organism evidence="2 3">
    <name type="scientific">Rhizopus delemar</name>
    <dbReference type="NCBI Taxonomy" id="936053"/>
    <lineage>
        <taxon>Eukaryota</taxon>
        <taxon>Fungi</taxon>
        <taxon>Fungi incertae sedis</taxon>
        <taxon>Mucoromycota</taxon>
        <taxon>Mucoromycotina</taxon>
        <taxon>Mucoromycetes</taxon>
        <taxon>Mucorales</taxon>
        <taxon>Mucorineae</taxon>
        <taxon>Rhizopodaceae</taxon>
        <taxon>Rhizopus</taxon>
    </lineage>
</organism>
<evidence type="ECO:0000313" key="3">
    <source>
        <dbReference type="Proteomes" id="UP000740926"/>
    </source>
</evidence>
<feature type="region of interest" description="Disordered" evidence="1">
    <location>
        <begin position="157"/>
        <end position="176"/>
    </location>
</feature>
<feature type="compositionally biased region" description="Acidic residues" evidence="1">
    <location>
        <begin position="159"/>
        <end position="176"/>
    </location>
</feature>
<evidence type="ECO:0000313" key="2">
    <source>
        <dbReference type="EMBL" id="KAG1566724.1"/>
    </source>
</evidence>